<accession>A0AC60QQG6</accession>
<dbReference type="Proteomes" id="UP000805193">
    <property type="component" value="Unassembled WGS sequence"/>
</dbReference>
<name>A0AC60QQG6_IXOPE</name>
<protein>
    <submittedName>
        <fullName evidence="1">Uncharacterized protein</fullName>
    </submittedName>
</protein>
<evidence type="ECO:0000313" key="1">
    <source>
        <dbReference type="EMBL" id="KAG0437579.1"/>
    </source>
</evidence>
<keyword evidence="2" id="KW-1185">Reference proteome</keyword>
<proteinExistence type="predicted"/>
<gene>
    <name evidence="1" type="ORF">HPB47_017377</name>
</gene>
<sequence>MGRKRKLPADYAKEYPDFEVTSSNDHVVCKFCRVQVSTTNGKGAFRIAEHQSSSRHIQLKKPRLETGIPLHQTDGPLGSLFRDKCPAARTMPSSTQMYRKYLPEVYERDLETIKEAVKNRPISLTIDKTPELCGRPAVAVLVSFYDDDVPGRRTLMADLQILQQCNAVSIGMLIQEVLQKLAKSLGDVCVLCSDSASYMQKLHRDLEQSYMEFRALHFKDPCHLLNNILEEDLKMDCFMGARDFVVHFPALLKSSRELRRKFGSVCASMNIAVKCLSTVSPSRWFSFHEALVDVLHFRRAIVAFLKSDDAKGKKCDKLKAFVMTPSSLHDLLVKLRFLKKTSNKVLLIIKQLEAESTLVHEVYPLLAVRLKALLGQWTDTSVTSFGGEVDCMLDIVDEEKRSYAVNTFREYYGAVAEKWSRTVQRNIAGDLQYTSDSFWYWVQIVNPNVKVELPHMFEIYKHLFTLVMQRGHDITQLEKEFLAYQATMKKDCPAQVIVAAKRLTQQLEIASIVLQHNHETSCEMYNSYPETCRRQDDEKQFVQPLLEMKVLPGLVVQKLNEKTGVEGKEAAIPAKCVPQSVVRRPRHRRNDDDSDKDTPPPATTGTATALEYITALKDLVFAGLLEEYACHLDNFGKTVERTMWPTKGKSPPLVLFASWKNLHQQKTVQVVIVKSTVTGPEDKEFPVSIERFFK</sequence>
<evidence type="ECO:0000313" key="2">
    <source>
        <dbReference type="Proteomes" id="UP000805193"/>
    </source>
</evidence>
<dbReference type="EMBL" id="JABSTQ010006277">
    <property type="protein sequence ID" value="KAG0437579.1"/>
    <property type="molecule type" value="Genomic_DNA"/>
</dbReference>
<organism evidence="1 2">
    <name type="scientific">Ixodes persulcatus</name>
    <name type="common">Taiga tick</name>
    <dbReference type="NCBI Taxonomy" id="34615"/>
    <lineage>
        <taxon>Eukaryota</taxon>
        <taxon>Metazoa</taxon>
        <taxon>Ecdysozoa</taxon>
        <taxon>Arthropoda</taxon>
        <taxon>Chelicerata</taxon>
        <taxon>Arachnida</taxon>
        <taxon>Acari</taxon>
        <taxon>Parasitiformes</taxon>
        <taxon>Ixodida</taxon>
        <taxon>Ixodoidea</taxon>
        <taxon>Ixodidae</taxon>
        <taxon>Ixodinae</taxon>
        <taxon>Ixodes</taxon>
    </lineage>
</organism>
<comment type="caution">
    <text evidence="1">The sequence shown here is derived from an EMBL/GenBank/DDBJ whole genome shotgun (WGS) entry which is preliminary data.</text>
</comment>
<reference evidence="1 2" key="1">
    <citation type="journal article" date="2020" name="Cell">
        <title>Large-Scale Comparative Analyses of Tick Genomes Elucidate Their Genetic Diversity and Vector Capacities.</title>
        <authorList>
            <consortium name="Tick Genome and Microbiome Consortium (TIGMIC)"/>
            <person name="Jia N."/>
            <person name="Wang J."/>
            <person name="Shi W."/>
            <person name="Du L."/>
            <person name="Sun Y."/>
            <person name="Zhan W."/>
            <person name="Jiang J.F."/>
            <person name="Wang Q."/>
            <person name="Zhang B."/>
            <person name="Ji P."/>
            <person name="Bell-Sakyi L."/>
            <person name="Cui X.M."/>
            <person name="Yuan T.T."/>
            <person name="Jiang B.G."/>
            <person name="Yang W.F."/>
            <person name="Lam T.T."/>
            <person name="Chang Q.C."/>
            <person name="Ding S.J."/>
            <person name="Wang X.J."/>
            <person name="Zhu J.G."/>
            <person name="Ruan X.D."/>
            <person name="Zhao L."/>
            <person name="Wei J.T."/>
            <person name="Ye R.Z."/>
            <person name="Que T.C."/>
            <person name="Du C.H."/>
            <person name="Zhou Y.H."/>
            <person name="Cheng J.X."/>
            <person name="Dai P.F."/>
            <person name="Guo W.B."/>
            <person name="Han X.H."/>
            <person name="Huang E.J."/>
            <person name="Li L.F."/>
            <person name="Wei W."/>
            <person name="Gao Y.C."/>
            <person name="Liu J.Z."/>
            <person name="Shao H.Z."/>
            <person name="Wang X."/>
            <person name="Wang C.C."/>
            <person name="Yang T.C."/>
            <person name="Huo Q.B."/>
            <person name="Li W."/>
            <person name="Chen H.Y."/>
            <person name="Chen S.E."/>
            <person name="Zhou L.G."/>
            <person name="Ni X.B."/>
            <person name="Tian J.H."/>
            <person name="Sheng Y."/>
            <person name="Liu T."/>
            <person name="Pan Y.S."/>
            <person name="Xia L.Y."/>
            <person name="Li J."/>
            <person name="Zhao F."/>
            <person name="Cao W.C."/>
        </authorList>
    </citation>
    <scope>NUCLEOTIDE SEQUENCE [LARGE SCALE GENOMIC DNA]</scope>
    <source>
        <strain evidence="1">Iper-2018</strain>
    </source>
</reference>